<reference evidence="1" key="1">
    <citation type="journal article" date="2015" name="Nature">
        <title>Complex archaea that bridge the gap between prokaryotes and eukaryotes.</title>
        <authorList>
            <person name="Spang A."/>
            <person name="Saw J.H."/>
            <person name="Jorgensen S.L."/>
            <person name="Zaremba-Niedzwiedzka K."/>
            <person name="Martijn J."/>
            <person name="Lind A.E."/>
            <person name="van Eijk R."/>
            <person name="Schleper C."/>
            <person name="Guy L."/>
            <person name="Ettema T.J."/>
        </authorList>
    </citation>
    <scope>NUCLEOTIDE SEQUENCE</scope>
</reference>
<accession>A0A0F9P8E3</accession>
<dbReference type="AlphaFoldDB" id="A0A0F9P8E3"/>
<dbReference type="EMBL" id="LAZR01003217">
    <property type="protein sequence ID" value="KKN20682.1"/>
    <property type="molecule type" value="Genomic_DNA"/>
</dbReference>
<gene>
    <name evidence="1" type="ORF">LCGC14_0932890</name>
</gene>
<comment type="caution">
    <text evidence="1">The sequence shown here is derived from an EMBL/GenBank/DDBJ whole genome shotgun (WGS) entry which is preliminary data.</text>
</comment>
<feature type="non-terminal residue" evidence="1">
    <location>
        <position position="1"/>
    </location>
</feature>
<name>A0A0F9P8E3_9ZZZZ</name>
<organism evidence="1">
    <name type="scientific">marine sediment metagenome</name>
    <dbReference type="NCBI Taxonomy" id="412755"/>
    <lineage>
        <taxon>unclassified sequences</taxon>
        <taxon>metagenomes</taxon>
        <taxon>ecological metagenomes</taxon>
    </lineage>
</organism>
<sequence>GVRSMKSEYNGSILAVRAVEDSIRATHKYTKGAFSRRAKHPQTPVQGDAPSAVLTEYYEVYPDTDLEEILPLGKAFWETLAWLGGAIPHVDVRFLYDYRGGDKAKVVIWGGNGVIQALENGIPGFTEALAAVKVNSGGDAS</sequence>
<evidence type="ECO:0000313" key="1">
    <source>
        <dbReference type="EMBL" id="KKN20682.1"/>
    </source>
</evidence>
<proteinExistence type="predicted"/>
<protein>
    <submittedName>
        <fullName evidence="1">Uncharacterized protein</fullName>
    </submittedName>
</protein>